<dbReference type="RefSeq" id="WP_072782399.1">
    <property type="nucleotide sequence ID" value="NZ_CP045292.1"/>
</dbReference>
<feature type="transmembrane region" description="Helical" evidence="1">
    <location>
        <begin position="378"/>
        <end position="397"/>
    </location>
</feature>
<dbReference type="STRING" id="683124.SAMN05444337_1023"/>
<dbReference type="Pfam" id="PF26626">
    <property type="entry name" value="DUF8201"/>
    <property type="match status" value="1"/>
</dbReference>
<organism evidence="3 4">
    <name type="scientific">Flavobacterium haoranii</name>
    <dbReference type="NCBI Taxonomy" id="683124"/>
    <lineage>
        <taxon>Bacteria</taxon>
        <taxon>Pseudomonadati</taxon>
        <taxon>Bacteroidota</taxon>
        <taxon>Flavobacteriia</taxon>
        <taxon>Flavobacteriales</taxon>
        <taxon>Flavobacteriaceae</taxon>
        <taxon>Flavobacterium</taxon>
    </lineage>
</organism>
<keyword evidence="4" id="KW-1185">Reference proteome</keyword>
<accession>A0A1M6ES64</accession>
<gene>
    <name evidence="3" type="ORF">SAMN05444337_1023</name>
</gene>
<feature type="transmembrane region" description="Helical" evidence="1">
    <location>
        <begin position="173"/>
        <end position="191"/>
    </location>
</feature>
<proteinExistence type="predicted"/>
<feature type="transmembrane region" description="Helical" evidence="1">
    <location>
        <begin position="99"/>
        <end position="117"/>
    </location>
</feature>
<feature type="transmembrane region" description="Helical" evidence="1">
    <location>
        <begin position="35"/>
        <end position="54"/>
    </location>
</feature>
<evidence type="ECO:0000259" key="2">
    <source>
        <dbReference type="Pfam" id="PF26626"/>
    </source>
</evidence>
<feature type="transmembrane region" description="Helical" evidence="1">
    <location>
        <begin position="452"/>
        <end position="468"/>
    </location>
</feature>
<dbReference type="NCBIfam" id="NF047510">
    <property type="entry name" value="LIC_10190_fam"/>
    <property type="match status" value="1"/>
</dbReference>
<feature type="transmembrane region" description="Helical" evidence="1">
    <location>
        <begin position="252"/>
        <end position="279"/>
    </location>
</feature>
<feature type="transmembrane region" description="Helical" evidence="1">
    <location>
        <begin position="60"/>
        <end position="78"/>
    </location>
</feature>
<dbReference type="InterPro" id="IPR058065">
    <property type="entry name" value="LIC_10190-like"/>
</dbReference>
<feature type="transmembrane region" description="Helical" evidence="1">
    <location>
        <begin position="6"/>
        <end position="23"/>
    </location>
</feature>
<feature type="transmembrane region" description="Helical" evidence="1">
    <location>
        <begin position="228"/>
        <end position="246"/>
    </location>
</feature>
<protein>
    <recommendedName>
        <fullName evidence="2">DUF8201 domain-containing protein</fullName>
    </recommendedName>
</protein>
<feature type="transmembrane region" description="Helical" evidence="1">
    <location>
        <begin position="404"/>
        <end position="423"/>
    </location>
</feature>
<evidence type="ECO:0000313" key="3">
    <source>
        <dbReference type="EMBL" id="SHI88334.1"/>
    </source>
</evidence>
<keyword evidence="1" id="KW-0472">Membrane</keyword>
<feature type="domain" description="DUF8201" evidence="2">
    <location>
        <begin position="1"/>
        <end position="435"/>
    </location>
</feature>
<dbReference type="InterPro" id="IPR058514">
    <property type="entry name" value="DUF8201"/>
</dbReference>
<dbReference type="AlphaFoldDB" id="A0A1M6ES64"/>
<dbReference type="Proteomes" id="UP000184232">
    <property type="component" value="Unassembled WGS sequence"/>
</dbReference>
<feature type="transmembrane region" description="Helical" evidence="1">
    <location>
        <begin position="291"/>
        <end position="316"/>
    </location>
</feature>
<dbReference type="EMBL" id="FQZH01000001">
    <property type="protein sequence ID" value="SHI88334.1"/>
    <property type="molecule type" value="Genomic_DNA"/>
</dbReference>
<sequence length="561" mass="66446">MYVILICLLFTFCFCFFFGKIVIQYLDRTNSKKYNISDSFFIGICTIASFYNIISIFFPINLITTLFFLFLIFIYFLAKKKLFLEIKNEVLLSLKKNKNAIIVISFFIISLLFYYIINPRNFDTLLYHVAAIQWNESYRVIPGLANFYDRLGFNSSMFVLSAGFTFKEIYNQHIFIINSLLFTVFSSWLIVKAFRLKNIYSLLLVIYLYFFSEQYIHLISSCGTDTIANILISYILLSLLIIPNAINSKKLVFIIIPFVCITVKFSVLPILIISLYSIFQVEKLKLNFIKTVTLYSIFYLGGWLIRNFILSGYLFYPNPSLDFFSVDWKVPKERVSVTYKWIISFGRIPFKSYPEVLKLSFKEWFPIWWEAALLKNKTFYILSLFSSFLITINLLIVKKRKENFKIGVILITCITGVLLWLFTAPDIRFSFAFILFLSLLPLYFLKSIKINRMFTTIIIVISFCYMFYKNLSHSFILFKHNYNEQKIVEYLYLPNDFSEQKKTKSIKYLDFNLKTPNKRKIKMHSSYGDSYIYDKFPCTTNYLYNIELRGENLQDGFRTKK</sequence>
<name>A0A1M6ES64_9FLAO</name>
<reference evidence="3 4" key="1">
    <citation type="submission" date="2016-11" db="EMBL/GenBank/DDBJ databases">
        <authorList>
            <person name="Jaros S."/>
            <person name="Januszkiewicz K."/>
            <person name="Wedrychowicz H."/>
        </authorList>
    </citation>
    <scope>NUCLEOTIDE SEQUENCE [LARGE SCALE GENOMIC DNA]</scope>
    <source>
        <strain evidence="3 4">DSM 22807</strain>
    </source>
</reference>
<evidence type="ECO:0000256" key="1">
    <source>
        <dbReference type="SAM" id="Phobius"/>
    </source>
</evidence>
<feature type="transmembrane region" description="Helical" evidence="1">
    <location>
        <begin position="429"/>
        <end position="445"/>
    </location>
</feature>
<evidence type="ECO:0000313" key="4">
    <source>
        <dbReference type="Proteomes" id="UP000184232"/>
    </source>
</evidence>
<keyword evidence="1" id="KW-1133">Transmembrane helix</keyword>
<keyword evidence="1" id="KW-0812">Transmembrane</keyword>